<evidence type="ECO:0000313" key="2">
    <source>
        <dbReference type="EMBL" id="KAB1077515.1"/>
    </source>
</evidence>
<dbReference type="RefSeq" id="WP_151001681.1">
    <property type="nucleotide sequence ID" value="NZ_BPQY01000400.1"/>
</dbReference>
<evidence type="ECO:0000256" key="1">
    <source>
        <dbReference type="SAM" id="SignalP"/>
    </source>
</evidence>
<dbReference type="AlphaFoldDB" id="A0A6L3SX08"/>
<protein>
    <recommendedName>
        <fullName evidence="4">Porin</fullName>
    </recommendedName>
</protein>
<keyword evidence="3" id="KW-1185">Reference proteome</keyword>
<sequence length="95" mass="8910">MSIFVPLSCVSAALAAGLVLTMAGTGNAPALAAPAVTAPVATAPVAAPVAGAACRQAAWPFIPAACAAAAGARPVRLIALGEAAPASPARGPGLR</sequence>
<feature type="chain" id="PRO_5026894357" description="Porin" evidence="1">
    <location>
        <begin position="33"/>
        <end position="95"/>
    </location>
</feature>
<feature type="signal peptide" evidence="1">
    <location>
        <begin position="1"/>
        <end position="32"/>
    </location>
</feature>
<comment type="caution">
    <text evidence="2">The sequence shown here is derived from an EMBL/GenBank/DDBJ whole genome shotgun (WGS) entry which is preliminary data.</text>
</comment>
<dbReference type="EMBL" id="VZZK01000020">
    <property type="protein sequence ID" value="KAB1077515.1"/>
    <property type="molecule type" value="Genomic_DNA"/>
</dbReference>
<name>A0A6L3SX08_9HYPH</name>
<dbReference type="Proteomes" id="UP000474159">
    <property type="component" value="Unassembled WGS sequence"/>
</dbReference>
<evidence type="ECO:0000313" key="3">
    <source>
        <dbReference type="Proteomes" id="UP000474159"/>
    </source>
</evidence>
<proteinExistence type="predicted"/>
<keyword evidence="1" id="KW-0732">Signal</keyword>
<organism evidence="2 3">
    <name type="scientific">Methylobacterium soli</name>
    <dbReference type="NCBI Taxonomy" id="553447"/>
    <lineage>
        <taxon>Bacteria</taxon>
        <taxon>Pseudomonadati</taxon>
        <taxon>Pseudomonadota</taxon>
        <taxon>Alphaproteobacteria</taxon>
        <taxon>Hyphomicrobiales</taxon>
        <taxon>Methylobacteriaceae</taxon>
        <taxon>Methylobacterium</taxon>
    </lineage>
</organism>
<gene>
    <name evidence="2" type="ORF">F6X53_18560</name>
</gene>
<evidence type="ECO:0008006" key="4">
    <source>
        <dbReference type="Google" id="ProtNLM"/>
    </source>
</evidence>
<accession>A0A6L3SX08</accession>
<reference evidence="2 3" key="1">
    <citation type="submission" date="2019-09" db="EMBL/GenBank/DDBJ databases">
        <title>YIM 48816 draft genome.</title>
        <authorList>
            <person name="Jiang L."/>
        </authorList>
    </citation>
    <scope>NUCLEOTIDE SEQUENCE [LARGE SCALE GENOMIC DNA]</scope>
    <source>
        <strain evidence="2 3">YIM 48816</strain>
    </source>
</reference>